<dbReference type="Gene3D" id="3.30.460.10">
    <property type="entry name" value="Beta Polymerase, domain 2"/>
    <property type="match status" value="1"/>
</dbReference>
<protein>
    <submittedName>
        <fullName evidence="2">Nucleotidyltransferase domain-containing protein</fullName>
    </submittedName>
</protein>
<evidence type="ECO:0000313" key="3">
    <source>
        <dbReference type="Proteomes" id="UP001165430"/>
    </source>
</evidence>
<accession>A0ABS9V7H7</accession>
<dbReference type="SUPFAM" id="SSF81301">
    <property type="entry name" value="Nucleotidyltransferase"/>
    <property type="match status" value="1"/>
</dbReference>
<organism evidence="2 3">
    <name type="scientific">Belliella alkalica</name>
    <dbReference type="NCBI Taxonomy" id="1730871"/>
    <lineage>
        <taxon>Bacteria</taxon>
        <taxon>Pseudomonadati</taxon>
        <taxon>Bacteroidota</taxon>
        <taxon>Cytophagia</taxon>
        <taxon>Cytophagales</taxon>
        <taxon>Cyclobacteriaceae</taxon>
        <taxon>Belliella</taxon>
    </lineage>
</organism>
<dbReference type="Pfam" id="PF18765">
    <property type="entry name" value="Polbeta"/>
    <property type="match status" value="1"/>
</dbReference>
<dbReference type="RefSeq" id="WP_241409957.1">
    <property type="nucleotide sequence ID" value="NZ_JAKZGO010000002.1"/>
</dbReference>
<dbReference type="Proteomes" id="UP001165430">
    <property type="component" value="Unassembled WGS sequence"/>
</dbReference>
<proteinExistence type="predicted"/>
<dbReference type="InterPro" id="IPR041633">
    <property type="entry name" value="Polbeta"/>
</dbReference>
<evidence type="ECO:0000259" key="1">
    <source>
        <dbReference type="Pfam" id="PF18765"/>
    </source>
</evidence>
<sequence length="105" mass="12228">MVRFGLNPHIIETINQVFQKHNHVEKVLLYGSRAIGNYRIGSDIDLTLIGDNLDLTTLQLIENELDELLLPYKFDISLYRQITNQDLIKHIEEFGKVFFSQKSSH</sequence>
<reference evidence="2" key="1">
    <citation type="submission" date="2022-03" db="EMBL/GenBank/DDBJ databases">
        <title>De novo assembled genomes of Belliella spp. (Cyclobacteriaceae) strains.</title>
        <authorList>
            <person name="Szabo A."/>
            <person name="Korponai K."/>
            <person name="Felfoldi T."/>
        </authorList>
    </citation>
    <scope>NUCLEOTIDE SEQUENCE</scope>
    <source>
        <strain evidence="2">DSM 111903</strain>
    </source>
</reference>
<keyword evidence="3" id="KW-1185">Reference proteome</keyword>
<comment type="caution">
    <text evidence="2">The sequence shown here is derived from an EMBL/GenBank/DDBJ whole genome shotgun (WGS) entry which is preliminary data.</text>
</comment>
<dbReference type="CDD" id="cd05403">
    <property type="entry name" value="NT_KNTase_like"/>
    <property type="match status" value="1"/>
</dbReference>
<evidence type="ECO:0000313" key="2">
    <source>
        <dbReference type="EMBL" id="MCH7412372.1"/>
    </source>
</evidence>
<feature type="domain" description="Polymerase beta nucleotidyltransferase" evidence="1">
    <location>
        <begin position="12"/>
        <end position="102"/>
    </location>
</feature>
<name>A0ABS9V7H7_9BACT</name>
<dbReference type="InterPro" id="IPR043519">
    <property type="entry name" value="NT_sf"/>
</dbReference>
<gene>
    <name evidence="2" type="ORF">MM213_02665</name>
</gene>
<dbReference type="EMBL" id="JAKZGO010000002">
    <property type="protein sequence ID" value="MCH7412372.1"/>
    <property type="molecule type" value="Genomic_DNA"/>
</dbReference>